<accession>A0A9Q2NN98</accession>
<dbReference type="Proteomes" id="UP000809337">
    <property type="component" value="Unassembled WGS sequence"/>
</dbReference>
<dbReference type="Pfam" id="PF00501">
    <property type="entry name" value="AMP-binding"/>
    <property type="match status" value="1"/>
</dbReference>
<dbReference type="InterPro" id="IPR025110">
    <property type="entry name" value="AMP-bd_C"/>
</dbReference>
<dbReference type="Gene3D" id="3.40.50.12780">
    <property type="entry name" value="N-terminal domain of ligase-like"/>
    <property type="match status" value="1"/>
</dbReference>
<gene>
    <name evidence="3" type="ORF">JQX14_14645</name>
</gene>
<dbReference type="EMBL" id="JAFBWN010000009">
    <property type="protein sequence ID" value="MBM2355787.1"/>
    <property type="molecule type" value="Genomic_DNA"/>
</dbReference>
<dbReference type="InterPro" id="IPR020845">
    <property type="entry name" value="AMP-binding_CS"/>
</dbReference>
<evidence type="ECO:0000259" key="1">
    <source>
        <dbReference type="Pfam" id="PF00501"/>
    </source>
</evidence>
<sequence>MESSTISDFLVNHRIRRPEHVAYQYLHGNVTWGELDRRIDALVVALWARGIRPGDAIAVCVNDGPVQVEVLFATARMGAIRVGLNYRHSKGDIERLVEHSEAKLVIAADDFVDLVSGCSPEFGLIMAGDGQGNLGEYAEALDFDAPLPDFPRPKGSDICQICYTTGSTGNPKGAIWRHSGVLAVLGFSQLDLKLNEDDVFLHCLPAAGVPSILCMWNVTLGFTNVIMPAFEPGLALDLIEKHNCTSLLFIPTMITGVCEEYDKKPRDVSSLRRIYYGSASTPPALVRRAGEVFKGIELEQVYGSTEGAGGWYTKLSHADHQWALENDENLLSSCGQPMIHCRVRIVDENGTPLPPGEVGEISVSGDFVMDGYLKEPEMTEKVFKDGWLLTGDMGRLDEKGYLYLVDRKQFMIITGGYNVYPIEVENVIAAHSATLEVCVFGVPDDKWGEAIHVAVVPRSGHTIDPDELREWCRGKMSKFKVPKTVEIRDQLIRGATGKILKRAELDRRVKMLEAD</sequence>
<feature type="domain" description="AMP-binding enzyme C-terminal" evidence="2">
    <location>
        <begin position="423"/>
        <end position="498"/>
    </location>
</feature>
<dbReference type="PROSITE" id="PS00455">
    <property type="entry name" value="AMP_BINDING"/>
    <property type="match status" value="1"/>
</dbReference>
<proteinExistence type="predicted"/>
<dbReference type="InterPro" id="IPR045851">
    <property type="entry name" value="AMP-bd_C_sf"/>
</dbReference>
<name>A0A9Q2NN98_9RHOB</name>
<feature type="domain" description="AMP-dependent synthetase/ligase" evidence="1">
    <location>
        <begin position="16"/>
        <end position="373"/>
    </location>
</feature>
<dbReference type="SUPFAM" id="SSF56801">
    <property type="entry name" value="Acetyl-CoA synthetase-like"/>
    <property type="match status" value="1"/>
</dbReference>
<dbReference type="PANTHER" id="PTHR43767">
    <property type="entry name" value="LONG-CHAIN-FATTY-ACID--COA LIGASE"/>
    <property type="match status" value="1"/>
</dbReference>
<dbReference type="InterPro" id="IPR050237">
    <property type="entry name" value="ATP-dep_AMP-bd_enzyme"/>
</dbReference>
<evidence type="ECO:0000313" key="4">
    <source>
        <dbReference type="Proteomes" id="UP000809337"/>
    </source>
</evidence>
<comment type="caution">
    <text evidence="3">The sequence shown here is derived from an EMBL/GenBank/DDBJ whole genome shotgun (WGS) entry which is preliminary data.</text>
</comment>
<reference evidence="3" key="1">
    <citation type="submission" date="2021-01" db="EMBL/GenBank/DDBJ databases">
        <title>Diatom-associated Roseobacters Show Island Model of Population Structure.</title>
        <authorList>
            <person name="Qu L."/>
            <person name="Feng X."/>
            <person name="Chen Y."/>
            <person name="Li L."/>
            <person name="Wang X."/>
            <person name="Hu Z."/>
            <person name="Wang H."/>
            <person name="Luo H."/>
        </authorList>
    </citation>
    <scope>NUCLEOTIDE SEQUENCE</scope>
    <source>
        <strain evidence="3">SM26-45</strain>
    </source>
</reference>
<protein>
    <submittedName>
        <fullName evidence="3">AMP-binding protein</fullName>
    </submittedName>
</protein>
<evidence type="ECO:0000313" key="3">
    <source>
        <dbReference type="EMBL" id="MBM2355787.1"/>
    </source>
</evidence>
<dbReference type="GO" id="GO:0016878">
    <property type="term" value="F:acid-thiol ligase activity"/>
    <property type="evidence" value="ECO:0007669"/>
    <property type="project" value="UniProtKB-ARBA"/>
</dbReference>
<dbReference type="OrthoDB" id="9803968at2"/>
<dbReference type="Gene3D" id="3.30.300.30">
    <property type="match status" value="1"/>
</dbReference>
<dbReference type="RefSeq" id="WP_073194592.1">
    <property type="nucleotide sequence ID" value="NZ_CP086770.1"/>
</dbReference>
<dbReference type="Pfam" id="PF13193">
    <property type="entry name" value="AMP-binding_C"/>
    <property type="match status" value="1"/>
</dbReference>
<organism evidence="3 4">
    <name type="scientific">Pseudosulfitobacter pseudonitzschiae</name>
    <dbReference type="NCBI Taxonomy" id="1402135"/>
    <lineage>
        <taxon>Bacteria</taxon>
        <taxon>Pseudomonadati</taxon>
        <taxon>Pseudomonadota</taxon>
        <taxon>Alphaproteobacteria</taxon>
        <taxon>Rhodobacterales</taxon>
        <taxon>Roseobacteraceae</taxon>
        <taxon>Pseudosulfitobacter</taxon>
    </lineage>
</organism>
<dbReference type="InterPro" id="IPR042099">
    <property type="entry name" value="ANL_N_sf"/>
</dbReference>
<dbReference type="InterPro" id="IPR000873">
    <property type="entry name" value="AMP-dep_synth/lig_dom"/>
</dbReference>
<evidence type="ECO:0000259" key="2">
    <source>
        <dbReference type="Pfam" id="PF13193"/>
    </source>
</evidence>
<dbReference type="AlphaFoldDB" id="A0A9Q2NN98"/>
<dbReference type="PANTHER" id="PTHR43767:SF1">
    <property type="entry name" value="NONRIBOSOMAL PEPTIDE SYNTHASE PES1 (EUROFUNG)-RELATED"/>
    <property type="match status" value="1"/>
</dbReference>